<dbReference type="SUPFAM" id="SSF54928">
    <property type="entry name" value="RNA-binding domain, RBD"/>
    <property type="match status" value="1"/>
</dbReference>
<organism evidence="3 4">
    <name type="scientific">Arachis hypogaea</name>
    <name type="common">Peanut</name>
    <dbReference type="NCBI Taxonomy" id="3818"/>
    <lineage>
        <taxon>Eukaryota</taxon>
        <taxon>Viridiplantae</taxon>
        <taxon>Streptophyta</taxon>
        <taxon>Embryophyta</taxon>
        <taxon>Tracheophyta</taxon>
        <taxon>Spermatophyta</taxon>
        <taxon>Magnoliopsida</taxon>
        <taxon>eudicotyledons</taxon>
        <taxon>Gunneridae</taxon>
        <taxon>Pentapetalae</taxon>
        <taxon>rosids</taxon>
        <taxon>fabids</taxon>
        <taxon>Fabales</taxon>
        <taxon>Fabaceae</taxon>
        <taxon>Papilionoideae</taxon>
        <taxon>50 kb inversion clade</taxon>
        <taxon>dalbergioids sensu lato</taxon>
        <taxon>Dalbergieae</taxon>
        <taxon>Pterocarpus clade</taxon>
        <taxon>Arachis</taxon>
    </lineage>
</organism>
<dbReference type="PANTHER" id="PTHR48034">
    <property type="entry name" value="TRANSFORMER-2 SEX-DETERMINING PROTEIN-RELATED"/>
    <property type="match status" value="1"/>
</dbReference>
<evidence type="ECO:0000313" key="3">
    <source>
        <dbReference type="EMBL" id="RYQ97700.1"/>
    </source>
</evidence>
<dbReference type="GO" id="GO:0003723">
    <property type="term" value="F:RNA binding"/>
    <property type="evidence" value="ECO:0007669"/>
    <property type="project" value="UniProtKB-UniRule"/>
</dbReference>
<dbReference type="CDD" id="cd00590">
    <property type="entry name" value="RRM_SF"/>
    <property type="match status" value="1"/>
</dbReference>
<evidence type="ECO:0000313" key="4">
    <source>
        <dbReference type="Proteomes" id="UP000289738"/>
    </source>
</evidence>
<dbReference type="SMART" id="SM00360">
    <property type="entry name" value="RRM"/>
    <property type="match status" value="1"/>
</dbReference>
<dbReference type="Proteomes" id="UP000289738">
    <property type="component" value="Chromosome B08"/>
</dbReference>
<evidence type="ECO:0000256" key="1">
    <source>
        <dbReference type="PROSITE-ProRule" id="PRU00176"/>
    </source>
</evidence>
<name>A0A444Y6X7_ARAHY</name>
<dbReference type="STRING" id="3818.A0A444Y6X7"/>
<dbReference type="InterPro" id="IPR050441">
    <property type="entry name" value="RBM"/>
</dbReference>
<accession>A0A444Y6X7</accession>
<reference evidence="3 4" key="1">
    <citation type="submission" date="2019-01" db="EMBL/GenBank/DDBJ databases">
        <title>Sequencing of cultivated peanut Arachis hypogaea provides insights into genome evolution and oil improvement.</title>
        <authorList>
            <person name="Chen X."/>
        </authorList>
    </citation>
    <scope>NUCLEOTIDE SEQUENCE [LARGE SCALE GENOMIC DNA]</scope>
    <source>
        <strain evidence="4">cv. Fuhuasheng</strain>
        <tissue evidence="3">Leaves</tissue>
    </source>
</reference>
<comment type="caution">
    <text evidence="3">The sequence shown here is derived from an EMBL/GenBank/DDBJ whole genome shotgun (WGS) entry which is preliminary data.</text>
</comment>
<protein>
    <recommendedName>
        <fullName evidence="2">RRM domain-containing protein</fullName>
    </recommendedName>
</protein>
<sequence length="244" mass="26922">MLFPSLTCHTSPFSMTFRPSKILRQPHQDVLLKEIKVFSFSFPSPYKGYSRSVSSDAENSGNNLYVTGLSPRITKRELEKHFAAEGKVIDVHLVVDPWTRESRGFGFVTMANLEDADRCVKYLNCSVLEGSEAIGGLNPELCRSLKTDASTNYALSPEVFSEAVSRDIASGLIPFFLCATVGTTSSTVPGATTLAEKLNHQGIDVVSLSQIKEGFSFKDTRNHCICCKGDAWCWHLFVFVGNSF</sequence>
<keyword evidence="1" id="KW-0694">RNA-binding</keyword>
<dbReference type="InterPro" id="IPR015421">
    <property type="entry name" value="PyrdxlP-dep_Trfase_major"/>
</dbReference>
<dbReference type="EMBL" id="SDMP01000018">
    <property type="protein sequence ID" value="RYQ97700.1"/>
    <property type="molecule type" value="Genomic_DNA"/>
</dbReference>
<keyword evidence="4" id="KW-1185">Reference proteome</keyword>
<dbReference type="AlphaFoldDB" id="A0A444Y6X7"/>
<dbReference type="Gene3D" id="3.30.70.330">
    <property type="match status" value="1"/>
</dbReference>
<dbReference type="Pfam" id="PF00076">
    <property type="entry name" value="RRM_1"/>
    <property type="match status" value="1"/>
</dbReference>
<dbReference type="InterPro" id="IPR035979">
    <property type="entry name" value="RBD_domain_sf"/>
</dbReference>
<dbReference type="InterPro" id="IPR000504">
    <property type="entry name" value="RRM_dom"/>
</dbReference>
<feature type="domain" description="RRM" evidence="2">
    <location>
        <begin position="62"/>
        <end position="152"/>
    </location>
</feature>
<dbReference type="InterPro" id="IPR012677">
    <property type="entry name" value="Nucleotide-bd_a/b_plait_sf"/>
</dbReference>
<proteinExistence type="predicted"/>
<evidence type="ECO:0000259" key="2">
    <source>
        <dbReference type="PROSITE" id="PS50102"/>
    </source>
</evidence>
<dbReference type="Gene3D" id="3.40.640.10">
    <property type="entry name" value="Type I PLP-dependent aspartate aminotransferase-like (Major domain)"/>
    <property type="match status" value="1"/>
</dbReference>
<gene>
    <name evidence="3" type="ORF">Ahy_B08g093777</name>
</gene>
<dbReference type="PROSITE" id="PS50102">
    <property type="entry name" value="RRM"/>
    <property type="match status" value="1"/>
</dbReference>